<dbReference type="CDD" id="cd04301">
    <property type="entry name" value="NAT_SF"/>
    <property type="match status" value="1"/>
</dbReference>
<comment type="caution">
    <text evidence="2">The sequence shown here is derived from an EMBL/GenBank/DDBJ whole genome shotgun (WGS) entry which is preliminary data.</text>
</comment>
<protein>
    <recommendedName>
        <fullName evidence="1">N-acetyltransferase domain-containing protein</fullName>
    </recommendedName>
</protein>
<reference evidence="2" key="1">
    <citation type="journal article" date="2015" name="Nature">
        <title>Complex archaea that bridge the gap between prokaryotes and eukaryotes.</title>
        <authorList>
            <person name="Spang A."/>
            <person name="Saw J.H."/>
            <person name="Jorgensen S.L."/>
            <person name="Zaremba-Niedzwiedzka K."/>
            <person name="Martijn J."/>
            <person name="Lind A.E."/>
            <person name="van Eijk R."/>
            <person name="Schleper C."/>
            <person name="Guy L."/>
            <person name="Ettema T.J."/>
        </authorList>
    </citation>
    <scope>NUCLEOTIDE SEQUENCE</scope>
</reference>
<sequence length="173" mass="20760">MLKYFIRMKIENPYKIRKLKFFDIFEVWSMYKSSSKELKEYFMLAHNLKNFLLRFIFKRMDGFVCLNEKKIIGFVFLFYLRKKDVKTLGIMVKEDYQGKGIGRRLMSAILKNQNKVRLGIVKSNKKAINLYKSFGFKETKKSNLAIFDRKFFVGYLHKKDLFNSIANLLKEKV</sequence>
<proteinExistence type="predicted"/>
<dbReference type="PANTHER" id="PTHR43415">
    <property type="entry name" value="SPERMIDINE N(1)-ACETYLTRANSFERASE"/>
    <property type="match status" value="1"/>
</dbReference>
<dbReference type="InterPro" id="IPR016181">
    <property type="entry name" value="Acyl_CoA_acyltransferase"/>
</dbReference>
<dbReference type="Pfam" id="PF13508">
    <property type="entry name" value="Acetyltransf_7"/>
    <property type="match status" value="1"/>
</dbReference>
<dbReference type="AlphaFoldDB" id="A0A0F9HH33"/>
<dbReference type="GO" id="GO:0016747">
    <property type="term" value="F:acyltransferase activity, transferring groups other than amino-acyl groups"/>
    <property type="evidence" value="ECO:0007669"/>
    <property type="project" value="InterPro"/>
</dbReference>
<dbReference type="PROSITE" id="PS51186">
    <property type="entry name" value="GNAT"/>
    <property type="match status" value="1"/>
</dbReference>
<dbReference type="Gene3D" id="3.40.630.30">
    <property type="match status" value="1"/>
</dbReference>
<feature type="domain" description="N-acetyltransferase" evidence="1">
    <location>
        <begin position="14"/>
        <end position="162"/>
    </location>
</feature>
<evidence type="ECO:0000259" key="1">
    <source>
        <dbReference type="PROSITE" id="PS51186"/>
    </source>
</evidence>
<dbReference type="EMBL" id="LAZR01024657">
    <property type="protein sequence ID" value="KKL74417.1"/>
    <property type="molecule type" value="Genomic_DNA"/>
</dbReference>
<organism evidence="2">
    <name type="scientific">marine sediment metagenome</name>
    <dbReference type="NCBI Taxonomy" id="412755"/>
    <lineage>
        <taxon>unclassified sequences</taxon>
        <taxon>metagenomes</taxon>
        <taxon>ecological metagenomes</taxon>
    </lineage>
</organism>
<dbReference type="PANTHER" id="PTHR43415:SF3">
    <property type="entry name" value="GNAT-FAMILY ACETYLTRANSFERASE"/>
    <property type="match status" value="1"/>
</dbReference>
<dbReference type="InterPro" id="IPR000182">
    <property type="entry name" value="GNAT_dom"/>
</dbReference>
<name>A0A0F9HH33_9ZZZZ</name>
<evidence type="ECO:0000313" key="2">
    <source>
        <dbReference type="EMBL" id="KKL74417.1"/>
    </source>
</evidence>
<dbReference type="SUPFAM" id="SSF55729">
    <property type="entry name" value="Acyl-CoA N-acyltransferases (Nat)"/>
    <property type="match status" value="1"/>
</dbReference>
<accession>A0A0F9HH33</accession>
<gene>
    <name evidence="2" type="ORF">LCGC14_2065090</name>
</gene>